<dbReference type="SUPFAM" id="SSF53448">
    <property type="entry name" value="Nucleotide-diphospho-sugar transferases"/>
    <property type="match status" value="1"/>
</dbReference>
<reference evidence="2" key="2">
    <citation type="submission" date="2020-09" db="EMBL/GenBank/DDBJ databases">
        <authorList>
            <person name="Sun Q."/>
            <person name="Kim S."/>
        </authorList>
    </citation>
    <scope>NUCLEOTIDE SEQUENCE</scope>
    <source>
        <strain evidence="2">KCTC 42651</strain>
    </source>
</reference>
<dbReference type="Proteomes" id="UP000630353">
    <property type="component" value="Unassembled WGS sequence"/>
</dbReference>
<dbReference type="Pfam" id="PF00483">
    <property type="entry name" value="NTP_transferase"/>
    <property type="match status" value="1"/>
</dbReference>
<proteinExistence type="predicted"/>
<dbReference type="EMBL" id="BMZS01000001">
    <property type="protein sequence ID" value="GHD41073.1"/>
    <property type="molecule type" value="Genomic_DNA"/>
</dbReference>
<evidence type="ECO:0000313" key="3">
    <source>
        <dbReference type="Proteomes" id="UP000630353"/>
    </source>
</evidence>
<evidence type="ECO:0000313" key="2">
    <source>
        <dbReference type="EMBL" id="GHD41073.1"/>
    </source>
</evidence>
<protein>
    <recommendedName>
        <fullName evidence="1">Nucleotidyl transferase domain-containing protein</fullName>
    </recommendedName>
</protein>
<dbReference type="InterPro" id="IPR029044">
    <property type="entry name" value="Nucleotide-diphossugar_trans"/>
</dbReference>
<organism evidence="2 3">
    <name type="scientific">Thalassobaculum fulvum</name>
    <dbReference type="NCBI Taxonomy" id="1633335"/>
    <lineage>
        <taxon>Bacteria</taxon>
        <taxon>Pseudomonadati</taxon>
        <taxon>Pseudomonadota</taxon>
        <taxon>Alphaproteobacteria</taxon>
        <taxon>Rhodospirillales</taxon>
        <taxon>Thalassobaculaceae</taxon>
        <taxon>Thalassobaculum</taxon>
    </lineage>
</organism>
<reference evidence="2" key="1">
    <citation type="journal article" date="2014" name="Int. J. Syst. Evol. Microbiol.">
        <title>Complete genome sequence of Corynebacterium casei LMG S-19264T (=DSM 44701T), isolated from a smear-ripened cheese.</title>
        <authorList>
            <consortium name="US DOE Joint Genome Institute (JGI-PGF)"/>
            <person name="Walter F."/>
            <person name="Albersmeier A."/>
            <person name="Kalinowski J."/>
            <person name="Ruckert C."/>
        </authorList>
    </citation>
    <scope>NUCLEOTIDE SEQUENCE</scope>
    <source>
        <strain evidence="2">KCTC 42651</strain>
    </source>
</reference>
<accession>A0A919CNA8</accession>
<dbReference type="RefSeq" id="WP_189987321.1">
    <property type="nucleotide sequence ID" value="NZ_BMZS01000001.1"/>
</dbReference>
<comment type="caution">
    <text evidence="2">The sequence shown here is derived from an EMBL/GenBank/DDBJ whole genome shotgun (WGS) entry which is preliminary data.</text>
</comment>
<dbReference type="PANTHER" id="PTHR22572">
    <property type="entry name" value="SUGAR-1-PHOSPHATE GUANYL TRANSFERASE"/>
    <property type="match status" value="1"/>
</dbReference>
<dbReference type="Gene3D" id="3.90.550.10">
    <property type="entry name" value="Spore Coat Polysaccharide Biosynthesis Protein SpsA, Chain A"/>
    <property type="match status" value="1"/>
</dbReference>
<gene>
    <name evidence="2" type="ORF">GCM10017083_05000</name>
</gene>
<evidence type="ECO:0000259" key="1">
    <source>
        <dbReference type="Pfam" id="PF00483"/>
    </source>
</evidence>
<sequence>MGRQAVILAGGRGRRLGALTDRVPKPLLPVDGRPFVEHLVRQLARHGFDDVVLLEGYRAGQIREALGDGAALGVRLTHVVEDRPLGTGGALVAAAPALAERFLLVNGDTYFDFDLRAFVEAATPEPWLIRLALCWVPDTARFGAVECVGPKVSRFAEKADSTGPGWINAGYYWACRAVIDEIPAPPASLEHDVLPGLAARGLVGGLAFVGSFVDIGTPQGLAEAEGTLVGL</sequence>
<feature type="domain" description="Nucleotidyl transferase" evidence="1">
    <location>
        <begin position="5"/>
        <end position="225"/>
    </location>
</feature>
<keyword evidence="3" id="KW-1185">Reference proteome</keyword>
<name>A0A919CNA8_9PROT</name>
<dbReference type="AlphaFoldDB" id="A0A919CNA8"/>
<dbReference type="InterPro" id="IPR005835">
    <property type="entry name" value="NTP_transferase_dom"/>
</dbReference>
<dbReference type="InterPro" id="IPR050486">
    <property type="entry name" value="Mannose-1P_guanyltransferase"/>
</dbReference>